<protein>
    <submittedName>
        <fullName evidence="17">Protocadherin alpha-C2-like</fullName>
    </submittedName>
</protein>
<dbReference type="InterPro" id="IPR015919">
    <property type="entry name" value="Cadherin-like_sf"/>
</dbReference>
<dbReference type="FunFam" id="2.60.40.60:FF:000001">
    <property type="entry name" value="Protocadherin alpha 2"/>
    <property type="match status" value="1"/>
</dbReference>
<feature type="domain" description="Cadherin" evidence="15">
    <location>
        <begin position="581"/>
        <end position="684"/>
    </location>
</feature>
<evidence type="ECO:0000256" key="6">
    <source>
        <dbReference type="ARBA" id="ARBA00022737"/>
    </source>
</evidence>
<dbReference type="CDD" id="cd11304">
    <property type="entry name" value="Cadherin_repeat"/>
    <property type="match status" value="6"/>
</dbReference>
<dbReference type="SUPFAM" id="SSF49313">
    <property type="entry name" value="Cadherin-like"/>
    <property type="match status" value="6"/>
</dbReference>
<dbReference type="SMART" id="SM00112">
    <property type="entry name" value="CA"/>
    <property type="match status" value="6"/>
</dbReference>
<dbReference type="GO" id="GO:0005886">
    <property type="term" value="C:plasma membrane"/>
    <property type="evidence" value="ECO:0007669"/>
    <property type="project" value="UniProtKB-SubCell"/>
</dbReference>
<dbReference type="FunFam" id="2.60.40.60:FF:000006">
    <property type="entry name" value="Protocadherin alpha 2"/>
    <property type="match status" value="1"/>
</dbReference>
<feature type="domain" description="Cadherin" evidence="15">
    <location>
        <begin position="27"/>
        <end position="134"/>
    </location>
</feature>
<dbReference type="GeneID" id="120061950"/>
<dbReference type="Proteomes" id="UP000808372">
    <property type="component" value="Chromosome 17"/>
</dbReference>
<keyword evidence="6" id="KW-0677">Repeat</keyword>
<evidence type="ECO:0000256" key="8">
    <source>
        <dbReference type="ARBA" id="ARBA00022889"/>
    </source>
</evidence>
<dbReference type="Pfam" id="PF16492">
    <property type="entry name" value="Cadherin_C_2"/>
    <property type="match status" value="1"/>
</dbReference>
<dbReference type="InterPro" id="IPR032455">
    <property type="entry name" value="Cadherin_C"/>
</dbReference>
<keyword evidence="5 14" id="KW-0732">Signal</keyword>
<gene>
    <name evidence="17" type="primary">LOC120061950</name>
</gene>
<dbReference type="AlphaFoldDB" id="A0A8U1F146"/>
<evidence type="ECO:0000256" key="1">
    <source>
        <dbReference type="ARBA" id="ARBA00003436"/>
    </source>
</evidence>
<keyword evidence="4 13" id="KW-0812">Transmembrane</keyword>
<keyword evidence="7 12" id="KW-0106">Calcium</keyword>
<accession>A0A8U1F146</accession>
<dbReference type="FunFam" id="2.60.40.60:FF:000129">
    <property type="entry name" value="protocadherin alpha-C2 isoform X1"/>
    <property type="match status" value="1"/>
</dbReference>
<dbReference type="KEGG" id="snh:120061950"/>
<sequence>MDVHRIIQPSRRYVSVFLLFSAVLNMASAVTHYSIPEEMEEGSIVANLATDLGLDMKTLSNRKMRLDTIANKKYVDVNKDTGEMYIAEKIDRELLCNIKTATCYLKMEVVLENPLRIFNIELEIMDINDNAPQFRRDTIHLDISESTPLGERFSLSNAVDPDIGANSVKTYHLSESHHFGIEIQTGRDGSKFADLILKTALDREKQAFQNLILTAVDSGVPTRSGTASIIVHVLDTNDNAPYFEKESFRINVPENSPIGNLVVKLNATDLDEGSNAEVIYSYSLYTTEKTQGTFKLNPDSGEITVKEMINYEDFRIYDMEVIATDKGANSLSGQCKLTILVTDMNDNHPEMSIKSFQSPIKEDIAVDTVIAVVSVSDKDSGENGIVDIRIPDELPFALRESSGNYYELVVSEPLDREKVPEYDITFTVTDRGSPPLSDNETMTLELLDVNDNVPQFPQSFYTIPVMENNAPGALLSSLTAFDPDLHENQYLVYFIIEKEIVNTSISMLFSINPENGNLYALKTFDYEIEKEFIFHIEARDSGVPPLSSNVTVHIIIVDQNDNTPVIVSPWRVHGSLVEEKIPRSTDKGSLVSKVIAIDTDSVQNSRITYQFLQVTDATLFSLDQYNGDIRTMRMFSYRDPRHQRLVVIAKDNGEPALSATVTIKLSTVETVVKAYSDMTEVPLEYDIFSDLNLYLVIGLGSVSFLLLITILVTCVLKCQKPMPSKAAPPSRNSVISERNSTIADSTLVSNDAYWYSLFLAETRKGKLVVRQPVPKAGSRYIVSSLPRSTGLTETSDSAASTLQGTK</sequence>
<keyword evidence="11" id="KW-0325">Glycoprotein</keyword>
<evidence type="ECO:0000256" key="3">
    <source>
        <dbReference type="ARBA" id="ARBA00022475"/>
    </source>
</evidence>
<dbReference type="InterPro" id="IPR002126">
    <property type="entry name" value="Cadherin-like_dom"/>
</dbReference>
<evidence type="ECO:0000256" key="14">
    <source>
        <dbReference type="SAM" id="SignalP"/>
    </source>
</evidence>
<dbReference type="InterPro" id="IPR050174">
    <property type="entry name" value="Protocadherin/Cadherin-CA"/>
</dbReference>
<keyword evidence="10 13" id="KW-0472">Membrane</keyword>
<dbReference type="FunFam" id="2.60.40.60:FF:000002">
    <property type="entry name" value="Protocadherin alpha 2"/>
    <property type="match status" value="1"/>
</dbReference>
<dbReference type="Pfam" id="PF00028">
    <property type="entry name" value="Cadherin"/>
    <property type="match status" value="5"/>
</dbReference>
<dbReference type="InterPro" id="IPR020894">
    <property type="entry name" value="Cadherin_CS"/>
</dbReference>
<feature type="chain" id="PRO_5036492650" evidence="14">
    <location>
        <begin position="30"/>
        <end position="806"/>
    </location>
</feature>
<proteinExistence type="predicted"/>
<evidence type="ECO:0000256" key="11">
    <source>
        <dbReference type="ARBA" id="ARBA00023180"/>
    </source>
</evidence>
<dbReference type="Gene3D" id="2.60.40.60">
    <property type="entry name" value="Cadherins"/>
    <property type="match status" value="6"/>
</dbReference>
<feature type="domain" description="Cadherin" evidence="15">
    <location>
        <begin position="352"/>
        <end position="456"/>
    </location>
</feature>
<keyword evidence="16" id="KW-1185">Reference proteome</keyword>
<dbReference type="PANTHER" id="PTHR24028:SF288">
    <property type="entry name" value="PROTOCADHERIN ALPHA-C2-LIKE-RELATED"/>
    <property type="match status" value="1"/>
</dbReference>
<evidence type="ECO:0000256" key="2">
    <source>
        <dbReference type="ARBA" id="ARBA00004251"/>
    </source>
</evidence>
<reference evidence="17" key="1">
    <citation type="submission" date="2025-08" db="UniProtKB">
        <authorList>
            <consortium name="RefSeq"/>
        </authorList>
    </citation>
    <scope>IDENTIFICATION</scope>
    <source>
        <tissue evidence="17">White muscle</tissue>
    </source>
</reference>
<keyword evidence="9 13" id="KW-1133">Transmembrane helix</keyword>
<feature type="domain" description="Cadherin" evidence="15">
    <location>
        <begin position="135"/>
        <end position="243"/>
    </location>
</feature>
<name>A0A8U1F146_SALNM</name>
<feature type="transmembrane region" description="Helical" evidence="13">
    <location>
        <begin position="693"/>
        <end position="716"/>
    </location>
</feature>
<dbReference type="PROSITE" id="PS00232">
    <property type="entry name" value="CADHERIN_1"/>
    <property type="match status" value="3"/>
</dbReference>
<evidence type="ECO:0000256" key="12">
    <source>
        <dbReference type="PROSITE-ProRule" id="PRU00043"/>
    </source>
</evidence>
<evidence type="ECO:0000259" key="15">
    <source>
        <dbReference type="PROSITE" id="PS50268"/>
    </source>
</evidence>
<evidence type="ECO:0000256" key="9">
    <source>
        <dbReference type="ARBA" id="ARBA00022989"/>
    </source>
</evidence>
<keyword evidence="8" id="KW-0130">Cell adhesion</keyword>
<dbReference type="InterPro" id="IPR013164">
    <property type="entry name" value="Cadherin_N"/>
</dbReference>
<dbReference type="Pfam" id="PF08266">
    <property type="entry name" value="Cadherin_2"/>
    <property type="match status" value="1"/>
</dbReference>
<dbReference type="PRINTS" id="PR00205">
    <property type="entry name" value="CADHERIN"/>
</dbReference>
<dbReference type="PANTHER" id="PTHR24028">
    <property type="entry name" value="CADHERIN-87A"/>
    <property type="match status" value="1"/>
</dbReference>
<evidence type="ECO:0000256" key="7">
    <source>
        <dbReference type="ARBA" id="ARBA00022837"/>
    </source>
</evidence>
<evidence type="ECO:0000313" key="16">
    <source>
        <dbReference type="Proteomes" id="UP000808372"/>
    </source>
</evidence>
<feature type="domain" description="Cadherin" evidence="15">
    <location>
        <begin position="457"/>
        <end position="566"/>
    </location>
</feature>
<evidence type="ECO:0000256" key="10">
    <source>
        <dbReference type="ARBA" id="ARBA00023136"/>
    </source>
</evidence>
<evidence type="ECO:0000313" key="17">
    <source>
        <dbReference type="RefSeq" id="XP_038867664.1"/>
    </source>
</evidence>
<comment type="subcellular location">
    <subcellularLocation>
        <location evidence="2">Cell membrane</location>
        <topology evidence="2">Single-pass type I membrane protein</topology>
    </subcellularLocation>
</comment>
<dbReference type="RefSeq" id="XP_038867664.1">
    <property type="nucleotide sequence ID" value="XM_039011736.1"/>
</dbReference>
<evidence type="ECO:0000256" key="4">
    <source>
        <dbReference type="ARBA" id="ARBA00022692"/>
    </source>
</evidence>
<feature type="signal peptide" evidence="14">
    <location>
        <begin position="1"/>
        <end position="29"/>
    </location>
</feature>
<dbReference type="PROSITE" id="PS50268">
    <property type="entry name" value="CADHERIN_2"/>
    <property type="match status" value="6"/>
</dbReference>
<dbReference type="FunFam" id="2.60.40.60:FF:000004">
    <property type="entry name" value="Protocadherin 1 gamma 2"/>
    <property type="match status" value="1"/>
</dbReference>
<evidence type="ECO:0000256" key="13">
    <source>
        <dbReference type="SAM" id="Phobius"/>
    </source>
</evidence>
<dbReference type="GO" id="GO:0007156">
    <property type="term" value="P:homophilic cell adhesion via plasma membrane adhesion molecules"/>
    <property type="evidence" value="ECO:0007669"/>
    <property type="project" value="InterPro"/>
</dbReference>
<organism evidence="16 17">
    <name type="scientific">Salvelinus namaycush</name>
    <name type="common">Lake trout</name>
    <name type="synonym">Salmo namaycush</name>
    <dbReference type="NCBI Taxonomy" id="8040"/>
    <lineage>
        <taxon>Eukaryota</taxon>
        <taxon>Metazoa</taxon>
        <taxon>Chordata</taxon>
        <taxon>Craniata</taxon>
        <taxon>Vertebrata</taxon>
        <taxon>Euteleostomi</taxon>
        <taxon>Actinopterygii</taxon>
        <taxon>Neopterygii</taxon>
        <taxon>Teleostei</taxon>
        <taxon>Protacanthopterygii</taxon>
        <taxon>Salmoniformes</taxon>
        <taxon>Salmonidae</taxon>
        <taxon>Salmoninae</taxon>
        <taxon>Salvelinus</taxon>
    </lineage>
</organism>
<dbReference type="FunFam" id="2.60.40.60:FF:000018">
    <property type="entry name" value="Protocadherin gamma c3"/>
    <property type="match status" value="1"/>
</dbReference>
<dbReference type="GO" id="GO:0009653">
    <property type="term" value="P:anatomical structure morphogenesis"/>
    <property type="evidence" value="ECO:0007669"/>
    <property type="project" value="UniProtKB-ARBA"/>
</dbReference>
<feature type="domain" description="Cadherin" evidence="15">
    <location>
        <begin position="244"/>
        <end position="351"/>
    </location>
</feature>
<evidence type="ECO:0000256" key="5">
    <source>
        <dbReference type="ARBA" id="ARBA00022729"/>
    </source>
</evidence>
<dbReference type="GO" id="GO:0005509">
    <property type="term" value="F:calcium ion binding"/>
    <property type="evidence" value="ECO:0007669"/>
    <property type="project" value="UniProtKB-UniRule"/>
</dbReference>
<keyword evidence="3" id="KW-1003">Cell membrane</keyword>
<comment type="function">
    <text evidence="1">Potential calcium-dependent cell-adhesion protein. May be involved in the establishment and maintenance of specific neuronal connections in the brain.</text>
</comment>